<reference evidence="2" key="1">
    <citation type="submission" date="2015-12" db="EMBL/GenBank/DDBJ databases">
        <title>Update maize B73 reference genome by single molecule sequencing technologies.</title>
        <authorList>
            <consortium name="Maize Genome Sequencing Project"/>
            <person name="Ware D."/>
        </authorList>
    </citation>
    <scope>NUCLEOTIDE SEQUENCE [LARGE SCALE GENOMIC DNA]</scope>
    <source>
        <tissue evidence="2">Seedling</tissue>
    </source>
</reference>
<gene>
    <name evidence="2" type="ORF">ZEAMMB73_Zm00001d003247</name>
</gene>
<dbReference type="EMBL" id="CM007648">
    <property type="protein sequence ID" value="ONM16506.1"/>
    <property type="molecule type" value="Genomic_DNA"/>
</dbReference>
<evidence type="ECO:0000256" key="1">
    <source>
        <dbReference type="SAM" id="MobiDB-lite"/>
    </source>
</evidence>
<feature type="compositionally biased region" description="Low complexity" evidence="1">
    <location>
        <begin position="41"/>
        <end position="55"/>
    </location>
</feature>
<evidence type="ECO:0000313" key="2">
    <source>
        <dbReference type="EMBL" id="ONM16506.1"/>
    </source>
</evidence>
<protein>
    <submittedName>
        <fullName evidence="2">Malate synthase1</fullName>
    </submittedName>
</protein>
<feature type="region of interest" description="Disordered" evidence="1">
    <location>
        <begin position="1"/>
        <end position="293"/>
    </location>
</feature>
<dbReference type="AlphaFoldDB" id="A0A1D6E7V8"/>
<name>A0A1D6E7V8_MAIZE</name>
<feature type="compositionally biased region" description="Low complexity" evidence="1">
    <location>
        <begin position="204"/>
        <end position="213"/>
    </location>
</feature>
<sequence length="359" mass="37588">MERGVPESGESCWDRAREHPGNGAGGDVASGVPNERDPARAARALGGAQLRPLGLHLQLRQDVPRPPGPPPPRPRPRRHGPALHALLLPPPHPHLPPSRSPRHGRHGGSDPDQGRCGGERGGTGAGAQGQAEGGARGPRRHVGGAPGAHPGDTGGLRGPPRREAEPDRRRRRARGCQRQRGGPHPAAAGRAHCGRSAAQRPRGRAVPRGVAGRLRLRPAVQPDGGRGYGGDQPRPELAVAAPRSGAGRRRCGGARDARATRTRRRGGDGEGRGRGRPRQVPKGAVRGGGQDLQPAVHRAGAGRLPHAGRVQPHRGAPSRCVTVQALNTCMPFVAVESAFKNNTSLSNAAIEIRTDDQQT</sequence>
<feature type="compositionally biased region" description="Low complexity" evidence="1">
    <location>
        <begin position="178"/>
        <end position="195"/>
    </location>
</feature>
<feature type="compositionally biased region" description="Pro residues" evidence="1">
    <location>
        <begin position="88"/>
        <end position="99"/>
    </location>
</feature>
<organism evidence="2">
    <name type="scientific">Zea mays</name>
    <name type="common">Maize</name>
    <dbReference type="NCBI Taxonomy" id="4577"/>
    <lineage>
        <taxon>Eukaryota</taxon>
        <taxon>Viridiplantae</taxon>
        <taxon>Streptophyta</taxon>
        <taxon>Embryophyta</taxon>
        <taxon>Tracheophyta</taxon>
        <taxon>Spermatophyta</taxon>
        <taxon>Magnoliopsida</taxon>
        <taxon>Liliopsida</taxon>
        <taxon>Poales</taxon>
        <taxon>Poaceae</taxon>
        <taxon>PACMAD clade</taxon>
        <taxon>Panicoideae</taxon>
        <taxon>Andropogonodae</taxon>
        <taxon>Andropogoneae</taxon>
        <taxon>Tripsacinae</taxon>
        <taxon>Zea</taxon>
    </lineage>
</organism>
<feature type="compositionally biased region" description="Basic and acidic residues" evidence="1">
    <location>
        <begin position="253"/>
        <end position="273"/>
    </location>
</feature>
<accession>A0A1D6E7V8</accession>
<feature type="compositionally biased region" description="Pro residues" evidence="1">
    <location>
        <begin position="64"/>
        <end position="73"/>
    </location>
</feature>
<proteinExistence type="predicted"/>
<feature type="compositionally biased region" description="Gly residues" evidence="1">
    <location>
        <begin position="115"/>
        <end position="136"/>
    </location>
</feature>